<feature type="domain" description="JmjC" evidence="2">
    <location>
        <begin position="146"/>
        <end position="228"/>
    </location>
</feature>
<gene>
    <name evidence="3" type="ORF">CPOL0286_LOCUS6063</name>
</gene>
<dbReference type="EMBL" id="HBKO01013501">
    <property type="protein sequence ID" value="CAE2208826.1"/>
    <property type="molecule type" value="Transcribed_RNA"/>
</dbReference>
<proteinExistence type="predicted"/>
<dbReference type="AlphaFoldDB" id="A0A6T7YJV8"/>
<dbReference type="InterPro" id="IPR003347">
    <property type="entry name" value="JmjC_dom"/>
</dbReference>
<feature type="region of interest" description="Disordered" evidence="1">
    <location>
        <begin position="313"/>
        <end position="346"/>
    </location>
</feature>
<dbReference type="SUPFAM" id="SSF51197">
    <property type="entry name" value="Clavaminate synthase-like"/>
    <property type="match status" value="1"/>
</dbReference>
<accession>A0A6T7YJV8</accession>
<evidence type="ECO:0000313" key="3">
    <source>
        <dbReference type="EMBL" id="CAE2208826.1"/>
    </source>
</evidence>
<evidence type="ECO:0000259" key="2">
    <source>
        <dbReference type="Pfam" id="PF08007"/>
    </source>
</evidence>
<feature type="compositionally biased region" description="Polar residues" evidence="1">
    <location>
        <begin position="327"/>
        <end position="339"/>
    </location>
</feature>
<dbReference type="Pfam" id="PF08007">
    <property type="entry name" value="JmjC_2"/>
    <property type="match status" value="1"/>
</dbReference>
<evidence type="ECO:0000256" key="1">
    <source>
        <dbReference type="SAM" id="MobiDB-lite"/>
    </source>
</evidence>
<sequence length="377" mass="40458">MWVAHVIVAASTDPPSWMCTREDTLWATPWVSTGAFPTDSTLDGVAADVQSIPFLATCYNALIGKGDEGEGDIHFPGWHPFVVKEVTDLDALPLSAASIEKVVAHGLLTVARIQDGAWRAPSSSGHVLWDWLDTLPFRIGRAVHSIDVYATGKQTSSASFGWHMDGEDVLILMVHGRKRFRVASHAIGSPVVVDTVLRAGDALYIPAMAFHCGGGGAPFDSILLSISLGTWWPGKHTAQRRIKEWIRLSLLISWATDDPTEDTTSDDWTFMGSPEGRRILKAKGAKDDIVVGREDETVRTTCGWDDSSVAWSPLQLSPLPDDAGQPNDPQTASEAQAFTHSGAPPPAGLVTACAAIETSNSTFTRVHDVDFAPPGGG</sequence>
<protein>
    <recommendedName>
        <fullName evidence="2">JmjC domain-containing protein</fullName>
    </recommendedName>
</protein>
<name>A0A6T7YJV8_9EUKA</name>
<reference evidence="3" key="1">
    <citation type="submission" date="2021-01" db="EMBL/GenBank/DDBJ databases">
        <authorList>
            <person name="Corre E."/>
            <person name="Pelletier E."/>
            <person name="Niang G."/>
            <person name="Scheremetjew M."/>
            <person name="Finn R."/>
            <person name="Kale V."/>
            <person name="Holt S."/>
            <person name="Cochrane G."/>
            <person name="Meng A."/>
            <person name="Brown T."/>
            <person name="Cohen L."/>
        </authorList>
    </citation>
    <scope>NUCLEOTIDE SEQUENCE</scope>
    <source>
        <strain evidence="3">UIO037</strain>
    </source>
</reference>
<dbReference type="Gene3D" id="2.60.120.650">
    <property type="entry name" value="Cupin"/>
    <property type="match status" value="1"/>
</dbReference>
<organism evidence="3">
    <name type="scientific">Prymnesium polylepis</name>
    <dbReference type="NCBI Taxonomy" id="72548"/>
    <lineage>
        <taxon>Eukaryota</taxon>
        <taxon>Haptista</taxon>
        <taxon>Haptophyta</taxon>
        <taxon>Prymnesiophyceae</taxon>
        <taxon>Prymnesiales</taxon>
        <taxon>Prymnesiaceae</taxon>
        <taxon>Prymnesium</taxon>
    </lineage>
</organism>